<evidence type="ECO:0000256" key="4">
    <source>
        <dbReference type="ARBA" id="ARBA00016377"/>
    </source>
</evidence>
<gene>
    <name evidence="9" type="ORF">H5P28_18640</name>
</gene>
<dbReference type="PANTHER" id="PTHR11839:SF18">
    <property type="entry name" value="NUDIX HYDROLASE DOMAIN-CONTAINING PROTEIN"/>
    <property type="match status" value="1"/>
</dbReference>
<proteinExistence type="inferred from homology"/>
<evidence type="ECO:0000313" key="9">
    <source>
        <dbReference type="EMBL" id="MBC2596289.1"/>
    </source>
</evidence>
<evidence type="ECO:0000256" key="3">
    <source>
        <dbReference type="ARBA" id="ARBA00007275"/>
    </source>
</evidence>
<dbReference type="Gene3D" id="3.90.79.10">
    <property type="entry name" value="Nucleoside Triphosphate Pyrophosphohydrolase"/>
    <property type="match status" value="1"/>
</dbReference>
<evidence type="ECO:0000256" key="2">
    <source>
        <dbReference type="ARBA" id="ARBA00001946"/>
    </source>
</evidence>
<evidence type="ECO:0000256" key="1">
    <source>
        <dbReference type="ARBA" id="ARBA00000847"/>
    </source>
</evidence>
<evidence type="ECO:0000256" key="7">
    <source>
        <dbReference type="ARBA" id="ARBA00032272"/>
    </source>
</evidence>
<feature type="domain" description="Nudix hydrolase" evidence="8">
    <location>
        <begin position="36"/>
        <end position="174"/>
    </location>
</feature>
<sequence>MSERVPSLWVPGDENLHAQCKVYDVYKRHYRHPGDGRSGDFYIIHCNDWVQTVPLTEDGQVILVRQYRFGTQALSWEVPGGIIDDGEEPVAAGLRELVEETGYRCKTSRLLAQCYPNPALQENRTFFVLAEGCTLHSGQNLDQHEELEVKLFPVAEVSRMARNGKISHALAINSVFFLESYLAGQPVMTGQV</sequence>
<accession>A0A842HIU6</accession>
<dbReference type="AlphaFoldDB" id="A0A842HIU6"/>
<dbReference type="PROSITE" id="PS51462">
    <property type="entry name" value="NUDIX"/>
    <property type="match status" value="1"/>
</dbReference>
<comment type="cofactor">
    <cofactor evidence="2">
        <name>Mg(2+)</name>
        <dbReference type="ChEBI" id="CHEBI:18420"/>
    </cofactor>
</comment>
<keyword evidence="5 9" id="KW-0378">Hydrolase</keyword>
<dbReference type="InterPro" id="IPR000086">
    <property type="entry name" value="NUDIX_hydrolase_dom"/>
</dbReference>
<dbReference type="Pfam" id="PF00293">
    <property type="entry name" value="NUDIX"/>
    <property type="match status" value="1"/>
</dbReference>
<name>A0A842HIU6_9BACT</name>
<evidence type="ECO:0000256" key="6">
    <source>
        <dbReference type="ARBA" id="ARBA00032162"/>
    </source>
</evidence>
<dbReference type="GO" id="GO:0006753">
    <property type="term" value="P:nucleoside phosphate metabolic process"/>
    <property type="evidence" value="ECO:0007669"/>
    <property type="project" value="TreeGrafter"/>
</dbReference>
<dbReference type="SUPFAM" id="SSF55811">
    <property type="entry name" value="Nudix"/>
    <property type="match status" value="1"/>
</dbReference>
<comment type="catalytic activity">
    <reaction evidence="1">
        <text>GDP-alpha-D-mannose + H2O = alpha-D-mannose 1-phosphate + GMP + 2 H(+)</text>
        <dbReference type="Rhea" id="RHEA:27978"/>
        <dbReference type="ChEBI" id="CHEBI:15377"/>
        <dbReference type="ChEBI" id="CHEBI:15378"/>
        <dbReference type="ChEBI" id="CHEBI:57527"/>
        <dbReference type="ChEBI" id="CHEBI:58115"/>
        <dbReference type="ChEBI" id="CHEBI:58409"/>
    </reaction>
</comment>
<reference evidence="9 10" key="1">
    <citation type="submission" date="2020-07" db="EMBL/GenBank/DDBJ databases">
        <authorList>
            <person name="Feng X."/>
        </authorList>
    </citation>
    <scope>NUCLEOTIDE SEQUENCE [LARGE SCALE GENOMIC DNA]</scope>
    <source>
        <strain evidence="9 10">JCM31066</strain>
    </source>
</reference>
<evidence type="ECO:0000256" key="5">
    <source>
        <dbReference type="ARBA" id="ARBA00022801"/>
    </source>
</evidence>
<comment type="caution">
    <text evidence="9">The sequence shown here is derived from an EMBL/GenBank/DDBJ whole genome shotgun (WGS) entry which is preliminary data.</text>
</comment>
<evidence type="ECO:0000259" key="8">
    <source>
        <dbReference type="PROSITE" id="PS51462"/>
    </source>
</evidence>
<protein>
    <recommendedName>
        <fullName evidence="4">GDP-mannose pyrophosphatase</fullName>
    </recommendedName>
    <alternativeName>
        <fullName evidence="6">GDP-mannose hydrolase</fullName>
    </alternativeName>
    <alternativeName>
        <fullName evidence="7">GDPMK</fullName>
    </alternativeName>
</protein>
<keyword evidence="10" id="KW-1185">Reference proteome</keyword>
<dbReference type="CDD" id="cd03424">
    <property type="entry name" value="NUDIX_ADPRase_Nudt5_UGPPase_Nudt14"/>
    <property type="match status" value="1"/>
</dbReference>
<dbReference type="InterPro" id="IPR020476">
    <property type="entry name" value="Nudix_hydrolase"/>
</dbReference>
<dbReference type="RefSeq" id="WP_185677207.1">
    <property type="nucleotide sequence ID" value="NZ_JACHVB010000064.1"/>
</dbReference>
<dbReference type="Proteomes" id="UP000546464">
    <property type="component" value="Unassembled WGS sequence"/>
</dbReference>
<dbReference type="PANTHER" id="PTHR11839">
    <property type="entry name" value="UDP/ADP-SUGAR PYROPHOSPHATASE"/>
    <property type="match status" value="1"/>
</dbReference>
<organism evidence="9 10">
    <name type="scientific">Ruficoccus amylovorans</name>
    <dbReference type="NCBI Taxonomy" id="1804625"/>
    <lineage>
        <taxon>Bacteria</taxon>
        <taxon>Pseudomonadati</taxon>
        <taxon>Verrucomicrobiota</taxon>
        <taxon>Opitutia</taxon>
        <taxon>Puniceicoccales</taxon>
        <taxon>Cerasicoccaceae</taxon>
        <taxon>Ruficoccus</taxon>
    </lineage>
</organism>
<dbReference type="GO" id="GO:0016787">
    <property type="term" value="F:hydrolase activity"/>
    <property type="evidence" value="ECO:0007669"/>
    <property type="project" value="UniProtKB-KW"/>
</dbReference>
<dbReference type="EMBL" id="JACHVB010000064">
    <property type="protein sequence ID" value="MBC2596289.1"/>
    <property type="molecule type" value="Genomic_DNA"/>
</dbReference>
<evidence type="ECO:0000313" key="10">
    <source>
        <dbReference type="Proteomes" id="UP000546464"/>
    </source>
</evidence>
<dbReference type="PRINTS" id="PR00502">
    <property type="entry name" value="NUDIXFAMILY"/>
</dbReference>
<comment type="similarity">
    <text evidence="3">Belongs to the Nudix hydrolase family. NudK subfamily.</text>
</comment>
<dbReference type="GO" id="GO:0019693">
    <property type="term" value="P:ribose phosphate metabolic process"/>
    <property type="evidence" value="ECO:0007669"/>
    <property type="project" value="TreeGrafter"/>
</dbReference>
<dbReference type="InterPro" id="IPR015797">
    <property type="entry name" value="NUDIX_hydrolase-like_dom_sf"/>
</dbReference>